<dbReference type="KEGG" id="bgv:CAL12_08535"/>
<dbReference type="OrthoDB" id="8636703at2"/>
<proteinExistence type="predicted"/>
<accession>A0A1W6YIK3</accession>
<dbReference type="Proteomes" id="UP000194151">
    <property type="component" value="Chromosome"/>
</dbReference>
<reference evidence="2 3" key="1">
    <citation type="submission" date="2017-05" db="EMBL/GenBank/DDBJ databases">
        <title>Complete and WGS of Bordetella genogroups.</title>
        <authorList>
            <person name="Spilker T."/>
            <person name="LiPuma J."/>
        </authorList>
    </citation>
    <scope>NUCLEOTIDE SEQUENCE [LARGE SCALE GENOMIC DNA]</scope>
    <source>
        <strain evidence="2 3">AU19157</strain>
    </source>
</reference>
<evidence type="ECO:0000313" key="2">
    <source>
        <dbReference type="EMBL" id="ARP80882.1"/>
    </source>
</evidence>
<name>A0A1W6YIK3_9BORD</name>
<dbReference type="AlphaFoldDB" id="A0A1W6YIK3"/>
<organism evidence="2 3">
    <name type="scientific">Bordetella genomosp. 8</name>
    <dbReference type="NCBI Taxonomy" id="1416806"/>
    <lineage>
        <taxon>Bacteria</taxon>
        <taxon>Pseudomonadati</taxon>
        <taxon>Pseudomonadota</taxon>
        <taxon>Betaproteobacteria</taxon>
        <taxon>Burkholderiales</taxon>
        <taxon>Alcaligenaceae</taxon>
        <taxon>Bordetella</taxon>
    </lineage>
</organism>
<feature type="compositionally biased region" description="Pro residues" evidence="1">
    <location>
        <begin position="25"/>
        <end position="34"/>
    </location>
</feature>
<feature type="region of interest" description="Disordered" evidence="1">
    <location>
        <begin position="51"/>
        <end position="87"/>
    </location>
</feature>
<protein>
    <submittedName>
        <fullName evidence="2">Uncharacterized protein</fullName>
    </submittedName>
</protein>
<dbReference type="RefSeq" id="WP_086064099.1">
    <property type="nucleotide sequence ID" value="NZ_CP021108.1"/>
</dbReference>
<dbReference type="EMBL" id="CP021108">
    <property type="protein sequence ID" value="ARP80882.1"/>
    <property type="molecule type" value="Genomic_DNA"/>
</dbReference>
<evidence type="ECO:0000256" key="1">
    <source>
        <dbReference type="SAM" id="MobiDB-lite"/>
    </source>
</evidence>
<sequence length="413" mass="44245">MYSIAPAGAAATQIPPDGLDAPELLPQPTPPGSPWQPGWIISYPLGRAAPVMPSPAGPDAQAGPLSGPGPSTRSRPGLAAPFPLDPERGATLELHVAGDVRRNEEPLMEALATIGTTRTGELLLTDLSRKLAHHHIKVTRAARPQLAGMAIDAHGGLHMALFPDTLLSHGASMQAYSSREPFPPREQYACGLFEFLLGAMNHFTAGSPVPAERLHLHPQTMAFRQELLDTIRPAGEAPAPVAESARNGYAQVGLRFNLDDNMAAYRDGFQRALLTLRGAPLGARLLKALADVIAARTMHVYHAGVARDAGILLGHDGSAHWYYNVGAAAAHGALLQFTDDDLTQDQREACAAFDILRKTWESLCRESGAGTPRIAAGQRLDLDRARRDFRDDLMDVHRGYGAPAAGPDDRMRV</sequence>
<keyword evidence="3" id="KW-1185">Reference proteome</keyword>
<feature type="region of interest" description="Disordered" evidence="1">
    <location>
        <begin position="1"/>
        <end position="37"/>
    </location>
</feature>
<gene>
    <name evidence="2" type="ORF">CAL12_08535</name>
</gene>
<evidence type="ECO:0000313" key="3">
    <source>
        <dbReference type="Proteomes" id="UP000194151"/>
    </source>
</evidence>